<evidence type="ECO:0000256" key="4">
    <source>
        <dbReference type="ARBA" id="ARBA00022448"/>
    </source>
</evidence>
<evidence type="ECO:0000256" key="2">
    <source>
        <dbReference type="ARBA" id="ARBA00007866"/>
    </source>
</evidence>
<dbReference type="Gene3D" id="1.10.287.90">
    <property type="match status" value="1"/>
</dbReference>
<accession>A0A1L1Y1I9</accession>
<evidence type="ECO:0000256" key="15">
    <source>
        <dbReference type="ARBA" id="ARBA00023136"/>
    </source>
</evidence>
<comment type="function">
    <text evidence="17">Component of the cytochrome c oxidase, the last enzyme in the mitochondrial electron transport chain which drives oxidative phosphorylation. The respiratory chain contains 3 multisubunit complexes succinate dehydrogenase (complex II, CII), ubiquinol-cytochrome c oxidoreductase (cytochrome b-c1 complex, complex III, CIII) and cytochrome c oxidase (complex IV, CIV), that cooperate to transfer electrons derived from NADH and succinate to molecular oxygen, creating an electrochemical gradient over the inner membrane that drives transmembrane transport and the ATP synthase. Cytochrome c oxidase is the component of the respiratory chain that catalyzes the reduction of oxygen to water. Electrons originating from reduced cytochrome c in the intermembrane space (IMS) are transferred via the dinuclear copper A center (CU(A)) of subunit 2 and heme A of subunit 1 to the active site in subunit 1, a binuclear center (BNC) formed by heme A3 and copper B (CU(B)). The BNC reduces molecular oxygen to 2 water molecules using 4 electrons from cytochrome c in the IMS and 4 protons from the mitochondrial matrix.</text>
</comment>
<evidence type="ECO:0000256" key="17">
    <source>
        <dbReference type="RuleBase" id="RU000457"/>
    </source>
</evidence>
<dbReference type="FunFam" id="2.60.40.420:FF:000001">
    <property type="entry name" value="Cytochrome c oxidase subunit 2"/>
    <property type="match status" value="1"/>
</dbReference>
<protein>
    <recommendedName>
        <fullName evidence="3 17">Cytochrome c oxidase subunit 2</fullName>
    </recommendedName>
</protein>
<evidence type="ECO:0000256" key="6">
    <source>
        <dbReference type="ARBA" id="ARBA00022692"/>
    </source>
</evidence>
<sequence length="230" mass="26713">MAQYAQQGFQDASSPIMEDLIYLHDYSLFIIIIISFFVLYIMTVLIITKLYYLTLSDSQTLETIWTTAPTAVLSYMAVPCLQLLYTSDEMYGHYMTMKTTGYQWYWAYEYPDYGNATFESYIQHSQYPLETYYRMLETDRRAVIPMLVPIRNVVTAYDVIHSWALPVMGVKVDAVPGRLNQVYMMATMPGVYYGQCSEICGANHSQMPIMVEAVSFPDFENWMEQLQSQQ</sequence>
<evidence type="ECO:0000256" key="13">
    <source>
        <dbReference type="ARBA" id="ARBA00023008"/>
    </source>
</evidence>
<evidence type="ECO:0000313" key="22">
    <source>
        <dbReference type="EMBL" id="AVN90143.1"/>
    </source>
</evidence>
<evidence type="ECO:0000256" key="11">
    <source>
        <dbReference type="ARBA" id="ARBA00022982"/>
    </source>
</evidence>
<keyword evidence="6 17" id="KW-0812">Transmembrane</keyword>
<comment type="catalytic activity">
    <reaction evidence="16">
        <text>4 Fe(II)-[cytochrome c] + O2 + 8 H(+)(in) = 4 Fe(III)-[cytochrome c] + 2 H2O + 4 H(+)(out)</text>
        <dbReference type="Rhea" id="RHEA:11436"/>
        <dbReference type="Rhea" id="RHEA-COMP:10350"/>
        <dbReference type="Rhea" id="RHEA-COMP:14399"/>
        <dbReference type="ChEBI" id="CHEBI:15377"/>
        <dbReference type="ChEBI" id="CHEBI:15378"/>
        <dbReference type="ChEBI" id="CHEBI:15379"/>
        <dbReference type="ChEBI" id="CHEBI:29033"/>
        <dbReference type="ChEBI" id="CHEBI:29034"/>
        <dbReference type="EC" id="7.1.1.9"/>
    </reaction>
    <physiologicalReaction direction="left-to-right" evidence="16">
        <dbReference type="Rhea" id="RHEA:11437"/>
    </physiologicalReaction>
</comment>
<dbReference type="GO" id="GO:0004129">
    <property type="term" value="F:cytochrome-c oxidase activity"/>
    <property type="evidence" value="ECO:0007669"/>
    <property type="project" value="UniProtKB-EC"/>
</dbReference>
<feature type="transmembrane region" description="Helical" evidence="18">
    <location>
        <begin position="26"/>
        <end position="52"/>
    </location>
</feature>
<dbReference type="PROSITE" id="PS00078">
    <property type="entry name" value="COX2"/>
    <property type="match status" value="1"/>
</dbReference>
<dbReference type="Gene3D" id="2.60.40.420">
    <property type="entry name" value="Cupredoxins - blue copper proteins"/>
    <property type="match status" value="1"/>
</dbReference>
<evidence type="ECO:0000256" key="1">
    <source>
        <dbReference type="ARBA" id="ARBA00004448"/>
    </source>
</evidence>
<dbReference type="InterPro" id="IPR045187">
    <property type="entry name" value="CcO_II"/>
</dbReference>
<gene>
    <name evidence="21" type="primary">COX2</name>
</gene>
<dbReference type="CDD" id="cd13912">
    <property type="entry name" value="CcO_II_C"/>
    <property type="match status" value="1"/>
</dbReference>
<feature type="domain" description="Cytochrome oxidase subunit II transmembrane region profile" evidence="20">
    <location>
        <begin position="1"/>
        <end position="91"/>
    </location>
</feature>
<dbReference type="GO" id="GO:0005507">
    <property type="term" value="F:copper ion binding"/>
    <property type="evidence" value="ECO:0007669"/>
    <property type="project" value="InterPro"/>
</dbReference>
<evidence type="ECO:0000256" key="8">
    <source>
        <dbReference type="ARBA" id="ARBA00022792"/>
    </source>
</evidence>
<dbReference type="InterPro" id="IPR001505">
    <property type="entry name" value="Copper_CuA"/>
</dbReference>
<dbReference type="RefSeq" id="YP_009332778.1">
    <property type="nucleotide sequence ID" value="NC_032397.1"/>
</dbReference>
<dbReference type="GeneID" id="30689960"/>
<comment type="subcellular location">
    <subcellularLocation>
        <location evidence="1 17">Mitochondrion inner membrane</location>
        <topology evidence="1 17">Multi-pass membrane protein</topology>
    </subcellularLocation>
</comment>
<dbReference type="GO" id="GO:0005743">
    <property type="term" value="C:mitochondrial inner membrane"/>
    <property type="evidence" value="ECO:0007669"/>
    <property type="project" value="UniProtKB-SubCell"/>
</dbReference>
<proteinExistence type="inferred from homology"/>
<evidence type="ECO:0000256" key="12">
    <source>
        <dbReference type="ARBA" id="ARBA00022989"/>
    </source>
</evidence>
<dbReference type="EMBL" id="KP256005">
    <property type="protein sequence ID" value="AKE49508.1"/>
    <property type="molecule type" value="Genomic_DNA"/>
</dbReference>
<comment type="similarity">
    <text evidence="2 17">Belongs to the cytochrome c oxidase subunit 2 family.</text>
</comment>
<dbReference type="InterPro" id="IPR002429">
    <property type="entry name" value="CcO_II-like_C"/>
</dbReference>
<dbReference type="InterPro" id="IPR034210">
    <property type="entry name" value="CcO_II_C"/>
</dbReference>
<keyword evidence="13 17" id="KW-0186">Copper</keyword>
<evidence type="ECO:0000259" key="19">
    <source>
        <dbReference type="PROSITE" id="PS50857"/>
    </source>
</evidence>
<evidence type="ECO:0000259" key="20">
    <source>
        <dbReference type="PROSITE" id="PS50999"/>
    </source>
</evidence>
<dbReference type="Pfam" id="PF00116">
    <property type="entry name" value="COX2"/>
    <property type="match status" value="1"/>
</dbReference>
<keyword evidence="15 17" id="KW-0472">Membrane</keyword>
<comment type="cofactor">
    <cofactor evidence="17">
        <name>Cu cation</name>
        <dbReference type="ChEBI" id="CHEBI:23378"/>
    </cofactor>
    <text evidence="17">Binds a copper A center.</text>
</comment>
<dbReference type="InterPro" id="IPR008972">
    <property type="entry name" value="Cupredoxin"/>
</dbReference>
<dbReference type="PANTHER" id="PTHR22888">
    <property type="entry name" value="CYTOCHROME C OXIDASE, SUBUNIT II"/>
    <property type="match status" value="1"/>
</dbReference>
<dbReference type="InterPro" id="IPR036257">
    <property type="entry name" value="Cyt_c_oxidase_su2_TM_sf"/>
</dbReference>
<keyword evidence="14 17" id="KW-0496">Mitochondrion</keyword>
<dbReference type="PRINTS" id="PR01166">
    <property type="entry name" value="CYCOXIDASEII"/>
</dbReference>
<feature type="domain" description="Cytochrome oxidase subunit II copper A binding" evidence="19">
    <location>
        <begin position="92"/>
        <end position="225"/>
    </location>
</feature>
<keyword evidence="9" id="KW-0460">Magnesium</keyword>
<dbReference type="InterPro" id="IPR011759">
    <property type="entry name" value="Cyt_c_oxidase_su2_TM_dom"/>
</dbReference>
<evidence type="ECO:0000256" key="16">
    <source>
        <dbReference type="ARBA" id="ARBA00049512"/>
    </source>
</evidence>
<evidence type="ECO:0000256" key="10">
    <source>
        <dbReference type="ARBA" id="ARBA00022967"/>
    </source>
</evidence>
<evidence type="ECO:0000313" key="21">
    <source>
        <dbReference type="EMBL" id="AKE49508.1"/>
    </source>
</evidence>
<name>A0A1L1Y1I9_9SCOM</name>
<keyword evidence="8 17" id="KW-0999">Mitochondrion inner membrane</keyword>
<evidence type="ECO:0000256" key="9">
    <source>
        <dbReference type="ARBA" id="ARBA00022842"/>
    </source>
</evidence>
<evidence type="ECO:0000256" key="7">
    <source>
        <dbReference type="ARBA" id="ARBA00022723"/>
    </source>
</evidence>
<keyword evidence="12 18" id="KW-1133">Transmembrane helix</keyword>
<evidence type="ECO:0000256" key="3">
    <source>
        <dbReference type="ARBA" id="ARBA00015946"/>
    </source>
</evidence>
<dbReference type="PROSITE" id="PS50857">
    <property type="entry name" value="COX2_CUA"/>
    <property type="match status" value="1"/>
</dbReference>
<feature type="transmembrane region" description="Helical" evidence="18">
    <location>
        <begin position="64"/>
        <end position="85"/>
    </location>
</feature>
<keyword evidence="5 17" id="KW-0679">Respiratory chain</keyword>
<reference evidence="22" key="2">
    <citation type="submission" date="2018-03" db="EMBL/GenBank/DDBJ databases">
        <title>Characteristics of mitogenome for P. minor.</title>
        <authorList>
            <person name="Chen Z."/>
            <person name="Li Y."/>
            <person name="Zhao L."/>
            <person name="Gao T."/>
        </authorList>
    </citation>
    <scope>NUCLEOTIDE SEQUENCE</scope>
</reference>
<evidence type="ECO:0000256" key="5">
    <source>
        <dbReference type="ARBA" id="ARBA00022660"/>
    </source>
</evidence>
<keyword evidence="4 17" id="KW-0813">Transport</keyword>
<evidence type="ECO:0000256" key="14">
    <source>
        <dbReference type="ARBA" id="ARBA00023128"/>
    </source>
</evidence>
<dbReference type="Pfam" id="PF02790">
    <property type="entry name" value="COX2_TM"/>
    <property type="match status" value="1"/>
</dbReference>
<geneLocation type="mitochondrion" evidence="21"/>
<organism evidence="21">
    <name type="scientific">Pampus minor</name>
    <dbReference type="NCBI Taxonomy" id="648984"/>
    <lineage>
        <taxon>Eukaryota</taxon>
        <taxon>Metazoa</taxon>
        <taxon>Chordata</taxon>
        <taxon>Craniata</taxon>
        <taxon>Vertebrata</taxon>
        <taxon>Euteleostomi</taxon>
        <taxon>Actinopterygii</taxon>
        <taxon>Neopterygii</taxon>
        <taxon>Teleostei</taxon>
        <taxon>Neoteleostei</taxon>
        <taxon>Acanthomorphata</taxon>
        <taxon>Pelagiaria</taxon>
        <taxon>Scombriformes</taxon>
        <taxon>Stromateidae</taxon>
        <taxon>Pampus</taxon>
    </lineage>
</organism>
<dbReference type="SUPFAM" id="SSF49503">
    <property type="entry name" value="Cupredoxins"/>
    <property type="match status" value="1"/>
</dbReference>
<dbReference type="PANTHER" id="PTHR22888:SF9">
    <property type="entry name" value="CYTOCHROME C OXIDASE SUBUNIT 2"/>
    <property type="match status" value="1"/>
</dbReference>
<dbReference type="SUPFAM" id="SSF81464">
    <property type="entry name" value="Cytochrome c oxidase subunit II-like, transmembrane region"/>
    <property type="match status" value="1"/>
</dbReference>
<keyword evidence="11 17" id="KW-0249">Electron transport</keyword>
<dbReference type="EMBL" id="MH037007">
    <property type="protein sequence ID" value="AVN90143.1"/>
    <property type="molecule type" value="Genomic_DNA"/>
</dbReference>
<reference evidence="21" key="1">
    <citation type="submission" date="2014-12" db="EMBL/GenBank/DDBJ databases">
        <title>Molecular phylogeny of genus Pampus (Perciformes) inferred from complete sequences of mitogenomics.</title>
        <authorList>
            <person name="Sun D.D."/>
            <person name="Cheng Q.Q."/>
            <person name="Qiao H.Y."/>
            <person name="Zhang H."/>
            <person name="Chen Y."/>
            <person name="Pang J.H."/>
        </authorList>
    </citation>
    <scope>NUCLEOTIDE SEQUENCE</scope>
</reference>
<dbReference type="AlphaFoldDB" id="A0A1L1Y1I9"/>
<evidence type="ECO:0000256" key="18">
    <source>
        <dbReference type="SAM" id="Phobius"/>
    </source>
</evidence>
<dbReference type="CTD" id="4513"/>
<keyword evidence="7 17" id="KW-0479">Metal-binding</keyword>
<keyword evidence="10" id="KW-1278">Translocase</keyword>
<dbReference type="PROSITE" id="PS50999">
    <property type="entry name" value="COX2_TM"/>
    <property type="match status" value="1"/>
</dbReference>
<dbReference type="GO" id="GO:0042773">
    <property type="term" value="P:ATP synthesis coupled electron transport"/>
    <property type="evidence" value="ECO:0007669"/>
    <property type="project" value="TreeGrafter"/>
</dbReference>